<evidence type="ECO:0000313" key="2">
    <source>
        <dbReference type="EMBL" id="GII91043.1"/>
    </source>
</evidence>
<dbReference type="AlphaFoldDB" id="A0A919RCB6"/>
<organism evidence="2 3">
    <name type="scientific">Sinosporangium siamense</name>
    <dbReference type="NCBI Taxonomy" id="1367973"/>
    <lineage>
        <taxon>Bacteria</taxon>
        <taxon>Bacillati</taxon>
        <taxon>Actinomycetota</taxon>
        <taxon>Actinomycetes</taxon>
        <taxon>Streptosporangiales</taxon>
        <taxon>Streptosporangiaceae</taxon>
        <taxon>Sinosporangium</taxon>
    </lineage>
</organism>
<keyword evidence="2" id="KW-0449">Lipoprotein</keyword>
<gene>
    <name evidence="2" type="ORF">Ssi02_12740</name>
</gene>
<evidence type="ECO:0000259" key="1">
    <source>
        <dbReference type="Pfam" id="PF01882"/>
    </source>
</evidence>
<dbReference type="PANTHER" id="PTHR33608">
    <property type="entry name" value="BLL2464 PROTEIN"/>
    <property type="match status" value="1"/>
</dbReference>
<dbReference type="InterPro" id="IPR002881">
    <property type="entry name" value="DUF58"/>
</dbReference>
<protein>
    <submittedName>
        <fullName evidence="2">Lipoprotein</fullName>
    </submittedName>
</protein>
<evidence type="ECO:0000313" key="3">
    <source>
        <dbReference type="Proteomes" id="UP000606172"/>
    </source>
</evidence>
<feature type="domain" description="DUF58" evidence="1">
    <location>
        <begin position="280"/>
        <end position="398"/>
    </location>
</feature>
<dbReference type="EMBL" id="BOOW01000007">
    <property type="protein sequence ID" value="GII91043.1"/>
    <property type="molecule type" value="Genomic_DNA"/>
</dbReference>
<dbReference type="Pfam" id="PF01882">
    <property type="entry name" value="DUF58"/>
    <property type="match status" value="2"/>
</dbReference>
<name>A0A919RCB6_9ACTN</name>
<dbReference type="RefSeq" id="WP_204021964.1">
    <property type="nucleotide sequence ID" value="NZ_BOOW01000007.1"/>
</dbReference>
<comment type="caution">
    <text evidence="2">The sequence shown here is derived from an EMBL/GenBank/DDBJ whole genome shotgun (WGS) entry which is preliminary data.</text>
</comment>
<reference evidence="2" key="1">
    <citation type="submission" date="2021-01" db="EMBL/GenBank/DDBJ databases">
        <title>Whole genome shotgun sequence of Sinosporangium siamense NBRC 109515.</title>
        <authorList>
            <person name="Komaki H."/>
            <person name="Tamura T."/>
        </authorList>
    </citation>
    <scope>NUCLEOTIDE SEQUENCE</scope>
    <source>
        <strain evidence="2">NBRC 109515</strain>
    </source>
</reference>
<dbReference type="Proteomes" id="UP000606172">
    <property type="component" value="Unassembled WGS sequence"/>
</dbReference>
<dbReference type="PANTHER" id="PTHR33608:SF3">
    <property type="entry name" value="SLR2013 PROTEIN"/>
    <property type="match status" value="1"/>
</dbReference>
<proteinExistence type="predicted"/>
<keyword evidence="3" id="KW-1185">Reference proteome</keyword>
<sequence length="458" mass="49169">MALTGRAGLLALLGVVVVLIAPRPGLAVLGVGLVVAALVAADLALAGSVRGLRFQRAGDTLVRLGQQAEVELIVENPGGRRVRGLLRDAWPPSADNTPRRHRLDVPAGERRRLVTALRPRRRGDSRAVTVTVRAFGPLGLAARQGSHRVPWTVRVLPPFLSRKHLPARLAQLRELDGRHPALVRGQGTEFDSLREYVAGDDVRSIDWRATARRGDVVVRTWRPERDRRVLIVLDTGRTSAGRVGEAPVPLAGAVAPRSQYADPADVALPEAGWPRLDWSMDAALLLAALAARAGDRVDFLAYDRAVRAWVPGASRTELLSTMVNAMAPVEAELVESDSAGMVAEILAKARRRCLVVLLTDLNPAALDEGLLPLLPRLSSRHLVLLAAVADPRVAAMAAGRGSPELVYDAAAAEHTLGERHKLTARLRRQGVEVVDALPDDIAPALADTYLALKASGRL</sequence>
<accession>A0A919RCB6</accession>
<feature type="domain" description="DUF58" evidence="1">
    <location>
        <begin position="193"/>
        <end position="236"/>
    </location>
</feature>